<dbReference type="AlphaFoldDB" id="A0A9D3P851"/>
<gene>
    <name evidence="2" type="ORF">KOW79_001034</name>
</gene>
<dbReference type="SMART" id="SM00737">
    <property type="entry name" value="ML"/>
    <property type="match status" value="1"/>
</dbReference>
<comment type="caution">
    <text evidence="2">The sequence shown here is derived from an EMBL/GenBank/DDBJ whole genome shotgun (WGS) entry which is preliminary data.</text>
</comment>
<proteinExistence type="predicted"/>
<evidence type="ECO:0000313" key="3">
    <source>
        <dbReference type="Proteomes" id="UP000824219"/>
    </source>
</evidence>
<protein>
    <recommendedName>
        <fullName evidence="1">MD-2-related lipid-recognition domain-containing protein</fullName>
    </recommendedName>
</protein>
<dbReference type="InterPro" id="IPR003172">
    <property type="entry name" value="ML_dom"/>
</dbReference>
<dbReference type="Pfam" id="PF02221">
    <property type="entry name" value="E1_DerP2_DerF2"/>
    <property type="match status" value="1"/>
</dbReference>
<evidence type="ECO:0000313" key="2">
    <source>
        <dbReference type="EMBL" id="KAG7336341.1"/>
    </source>
</evidence>
<dbReference type="EMBL" id="JAHKSW010000001">
    <property type="protein sequence ID" value="KAG7336341.1"/>
    <property type="molecule type" value="Genomic_DNA"/>
</dbReference>
<dbReference type="Proteomes" id="UP000824219">
    <property type="component" value="Linkage Group LG01"/>
</dbReference>
<dbReference type="GO" id="GO:0045087">
    <property type="term" value="P:innate immune response"/>
    <property type="evidence" value="ECO:0007669"/>
    <property type="project" value="TreeGrafter"/>
</dbReference>
<dbReference type="PANTHER" id="PTHR20838">
    <property type="entry name" value="LYMPHOCYTE ANTIGEN 86"/>
    <property type="match status" value="1"/>
</dbReference>
<accession>A0A9D3P851</accession>
<dbReference type="InterPro" id="IPR014756">
    <property type="entry name" value="Ig_E-set"/>
</dbReference>
<dbReference type="SUPFAM" id="SSF81296">
    <property type="entry name" value="E set domains"/>
    <property type="match status" value="1"/>
</dbReference>
<name>A0A9D3P851_9TELE</name>
<dbReference type="GO" id="GO:0031666">
    <property type="term" value="P:positive regulation of lipopolysaccharide-mediated signaling pathway"/>
    <property type="evidence" value="ECO:0007669"/>
    <property type="project" value="TreeGrafter"/>
</dbReference>
<dbReference type="PANTHER" id="PTHR20838:SF0">
    <property type="entry name" value="LYMPHOCYTE ANTIGEN 86"/>
    <property type="match status" value="1"/>
</dbReference>
<organism evidence="2 3">
    <name type="scientific">Hemibagrus wyckioides</name>
    <dbReference type="NCBI Taxonomy" id="337641"/>
    <lineage>
        <taxon>Eukaryota</taxon>
        <taxon>Metazoa</taxon>
        <taxon>Chordata</taxon>
        <taxon>Craniata</taxon>
        <taxon>Vertebrata</taxon>
        <taxon>Euteleostomi</taxon>
        <taxon>Actinopterygii</taxon>
        <taxon>Neopterygii</taxon>
        <taxon>Teleostei</taxon>
        <taxon>Ostariophysi</taxon>
        <taxon>Siluriformes</taxon>
        <taxon>Bagridae</taxon>
        <taxon>Hemibagrus</taxon>
    </lineage>
</organism>
<dbReference type="GO" id="GO:0007399">
    <property type="term" value="P:nervous system development"/>
    <property type="evidence" value="ECO:0007669"/>
    <property type="project" value="UniProtKB-ARBA"/>
</dbReference>
<dbReference type="Gene3D" id="2.60.40.770">
    <property type="match status" value="1"/>
</dbReference>
<reference evidence="2 3" key="1">
    <citation type="submission" date="2021-06" db="EMBL/GenBank/DDBJ databases">
        <title>Chromosome-level genome assembly of the red-tail catfish (Hemibagrus wyckioides).</title>
        <authorList>
            <person name="Shao F."/>
        </authorList>
    </citation>
    <scope>NUCLEOTIDE SEQUENCE [LARGE SCALE GENOMIC DNA]</scope>
    <source>
        <strain evidence="2">EC202008001</strain>
        <tissue evidence="2">Blood</tissue>
    </source>
</reference>
<dbReference type="OrthoDB" id="9889383at2759"/>
<keyword evidence="3" id="KW-1185">Reference proteome</keyword>
<evidence type="ECO:0000259" key="1">
    <source>
        <dbReference type="SMART" id="SM00737"/>
    </source>
</evidence>
<feature type="domain" description="MD-2-related lipid-recognition" evidence="1">
    <location>
        <begin position="46"/>
        <end position="161"/>
    </location>
</feature>
<sequence>MPAKSATGIRLGAPSMTHEVSHPADTQEDYWPVHTACDSNTIKVIYSSCDPVQDVGFTLSSCTDIRTKPYAKASFLLRQSIDEFYLSVELFLNGVSTLRHDEPICLPNFPRFTFCGSRRGEMITIQASLPGLKIPLKGHYNFKIHGINQNGFQIGCVNATAIFL</sequence>
<dbReference type="InterPro" id="IPR039945">
    <property type="entry name" value="LY86"/>
</dbReference>